<name>A0A5C3M961_9AGAR</name>
<dbReference type="SUPFAM" id="SSF49899">
    <property type="entry name" value="Concanavalin A-like lectins/glucanases"/>
    <property type="match status" value="1"/>
</dbReference>
<dbReference type="InterPro" id="IPR003877">
    <property type="entry name" value="SPRY_dom"/>
</dbReference>
<dbReference type="InterPro" id="IPR013320">
    <property type="entry name" value="ConA-like_dom_sf"/>
</dbReference>
<gene>
    <name evidence="3" type="ORF">BDQ12DRAFT_152393</name>
</gene>
<dbReference type="SMART" id="SM00449">
    <property type="entry name" value="SPRY"/>
    <property type="match status" value="1"/>
</dbReference>
<feature type="domain" description="SPRY" evidence="2">
    <location>
        <begin position="166"/>
        <end position="298"/>
    </location>
</feature>
<sequence>MGLFNALKGKLTEHTGSPGHSSSHPSSSAPPEWAPAPEVSVRPFSLHTPSKHSLTTPLPPQHQFGKYNEAPEQEYQDAERFCQQYPPNAPRLLPSAAVDAINNVGCRAWGIEIPITPRFQGTIQNLHDSKKSDDGVVHIQTYAGCKDVCLLSDLPILAGLYDIHGKTGVYFEVAIHKMDGIIAVGTACRPYPVWRLPGWNRLSAGLHLDDFCKFFEDPDGGRDYDDHLQRNFRIHNGYPATIGCGYEFTTGALFYTLNGERLKNAFTGIYMPRHQYDVFAAIGVEGDCVFDVNFGAEPFKWKAGNEWAWRAEGHVGRMLGGPSGPDDELPSYSEARFS</sequence>
<feature type="compositionally biased region" description="Low complexity" evidence="1">
    <location>
        <begin position="16"/>
        <end position="41"/>
    </location>
</feature>
<protein>
    <recommendedName>
        <fullName evidence="2">SPRY domain-containing protein</fullName>
    </recommendedName>
</protein>
<feature type="compositionally biased region" description="Polar residues" evidence="1">
    <location>
        <begin position="47"/>
        <end position="56"/>
    </location>
</feature>
<evidence type="ECO:0000313" key="4">
    <source>
        <dbReference type="Proteomes" id="UP000308652"/>
    </source>
</evidence>
<dbReference type="OrthoDB" id="258495at2759"/>
<dbReference type="AlphaFoldDB" id="A0A5C3M961"/>
<dbReference type="STRING" id="68775.A0A5C3M961"/>
<evidence type="ECO:0000259" key="2">
    <source>
        <dbReference type="SMART" id="SM00449"/>
    </source>
</evidence>
<organism evidence="3 4">
    <name type="scientific">Crucibulum laeve</name>
    <dbReference type="NCBI Taxonomy" id="68775"/>
    <lineage>
        <taxon>Eukaryota</taxon>
        <taxon>Fungi</taxon>
        <taxon>Dikarya</taxon>
        <taxon>Basidiomycota</taxon>
        <taxon>Agaricomycotina</taxon>
        <taxon>Agaricomycetes</taxon>
        <taxon>Agaricomycetidae</taxon>
        <taxon>Agaricales</taxon>
        <taxon>Agaricineae</taxon>
        <taxon>Nidulariaceae</taxon>
        <taxon>Crucibulum</taxon>
    </lineage>
</organism>
<evidence type="ECO:0000256" key="1">
    <source>
        <dbReference type="SAM" id="MobiDB-lite"/>
    </source>
</evidence>
<accession>A0A5C3M961</accession>
<keyword evidence="4" id="KW-1185">Reference proteome</keyword>
<feature type="region of interest" description="Disordered" evidence="1">
    <location>
        <begin position="319"/>
        <end position="338"/>
    </location>
</feature>
<dbReference type="Pfam" id="PF00622">
    <property type="entry name" value="SPRY"/>
    <property type="match status" value="1"/>
</dbReference>
<evidence type="ECO:0000313" key="3">
    <source>
        <dbReference type="EMBL" id="TFK37681.1"/>
    </source>
</evidence>
<dbReference type="InterPro" id="IPR043136">
    <property type="entry name" value="B30.2/SPRY_sf"/>
</dbReference>
<reference evidence="3 4" key="1">
    <citation type="journal article" date="2019" name="Nat. Ecol. Evol.">
        <title>Megaphylogeny resolves global patterns of mushroom evolution.</title>
        <authorList>
            <person name="Varga T."/>
            <person name="Krizsan K."/>
            <person name="Foldi C."/>
            <person name="Dima B."/>
            <person name="Sanchez-Garcia M."/>
            <person name="Sanchez-Ramirez S."/>
            <person name="Szollosi G.J."/>
            <person name="Szarkandi J.G."/>
            <person name="Papp V."/>
            <person name="Albert L."/>
            <person name="Andreopoulos W."/>
            <person name="Angelini C."/>
            <person name="Antonin V."/>
            <person name="Barry K.W."/>
            <person name="Bougher N.L."/>
            <person name="Buchanan P."/>
            <person name="Buyck B."/>
            <person name="Bense V."/>
            <person name="Catcheside P."/>
            <person name="Chovatia M."/>
            <person name="Cooper J."/>
            <person name="Damon W."/>
            <person name="Desjardin D."/>
            <person name="Finy P."/>
            <person name="Geml J."/>
            <person name="Haridas S."/>
            <person name="Hughes K."/>
            <person name="Justo A."/>
            <person name="Karasinski D."/>
            <person name="Kautmanova I."/>
            <person name="Kiss B."/>
            <person name="Kocsube S."/>
            <person name="Kotiranta H."/>
            <person name="LaButti K.M."/>
            <person name="Lechner B.E."/>
            <person name="Liimatainen K."/>
            <person name="Lipzen A."/>
            <person name="Lukacs Z."/>
            <person name="Mihaltcheva S."/>
            <person name="Morgado L.N."/>
            <person name="Niskanen T."/>
            <person name="Noordeloos M.E."/>
            <person name="Ohm R.A."/>
            <person name="Ortiz-Santana B."/>
            <person name="Ovrebo C."/>
            <person name="Racz N."/>
            <person name="Riley R."/>
            <person name="Savchenko A."/>
            <person name="Shiryaev A."/>
            <person name="Soop K."/>
            <person name="Spirin V."/>
            <person name="Szebenyi C."/>
            <person name="Tomsovsky M."/>
            <person name="Tulloss R.E."/>
            <person name="Uehling J."/>
            <person name="Grigoriev I.V."/>
            <person name="Vagvolgyi C."/>
            <person name="Papp T."/>
            <person name="Martin F.M."/>
            <person name="Miettinen O."/>
            <person name="Hibbett D.S."/>
            <person name="Nagy L.G."/>
        </authorList>
    </citation>
    <scope>NUCLEOTIDE SEQUENCE [LARGE SCALE GENOMIC DNA]</scope>
    <source>
        <strain evidence="3 4">CBS 166.37</strain>
    </source>
</reference>
<proteinExistence type="predicted"/>
<dbReference type="Proteomes" id="UP000308652">
    <property type="component" value="Unassembled WGS sequence"/>
</dbReference>
<feature type="region of interest" description="Disordered" evidence="1">
    <location>
        <begin position="1"/>
        <end position="65"/>
    </location>
</feature>
<dbReference type="EMBL" id="ML213607">
    <property type="protein sequence ID" value="TFK37681.1"/>
    <property type="molecule type" value="Genomic_DNA"/>
</dbReference>
<dbReference type="Gene3D" id="2.60.120.920">
    <property type="match status" value="1"/>
</dbReference>